<comment type="similarity">
    <text evidence="1">Belongs to the 'phage' integrase family.</text>
</comment>
<dbReference type="InterPro" id="IPR013762">
    <property type="entry name" value="Integrase-like_cat_sf"/>
</dbReference>
<reference evidence="8 9" key="1">
    <citation type="journal article" date="2007" name="PLoS ONE">
        <title>The complete genome sequence and analysis of the Epsilonproteobacterium Arcobacter butzleri.</title>
        <authorList>
            <person name="Miller W.G."/>
            <person name="Parker C.T."/>
            <person name="Rubenfield M."/>
            <person name="Mendz G.L."/>
            <person name="Woesten M.M.S.M."/>
            <person name="Ussery D.W."/>
            <person name="Stolz J.F."/>
            <person name="Binnewies T.T."/>
            <person name="Hallin P.F."/>
            <person name="Wang G."/>
            <person name="Malek J.A."/>
            <person name="Rogosin A."/>
            <person name="Stanker L.H."/>
            <person name="Mandrell R.E."/>
        </authorList>
    </citation>
    <scope>NUCLEOTIDE SEQUENCE [LARGE SCALE GENOMIC DNA]</scope>
    <source>
        <strain evidence="8 9">RM4018</strain>
    </source>
</reference>
<protein>
    <submittedName>
        <fullName evidence="8">Phage integrase</fullName>
    </submittedName>
</protein>
<evidence type="ECO:0000256" key="4">
    <source>
        <dbReference type="ARBA" id="ARBA00023172"/>
    </source>
</evidence>
<dbReference type="InterPro" id="IPR002104">
    <property type="entry name" value="Integrase_catalytic"/>
</dbReference>
<dbReference type="InterPro" id="IPR010998">
    <property type="entry name" value="Integrase_recombinase_N"/>
</dbReference>
<dbReference type="Pfam" id="PF00589">
    <property type="entry name" value="Phage_integrase"/>
    <property type="match status" value="1"/>
</dbReference>
<dbReference type="HOGENOM" id="CLU_027562_0_0_7"/>
<dbReference type="Gene3D" id="1.10.443.10">
    <property type="entry name" value="Intergrase catalytic core"/>
    <property type="match status" value="1"/>
</dbReference>
<dbReference type="GO" id="GO:0015074">
    <property type="term" value="P:DNA integration"/>
    <property type="evidence" value="ECO:0007669"/>
    <property type="project" value="UniProtKB-KW"/>
</dbReference>
<dbReference type="Pfam" id="PF13356">
    <property type="entry name" value="Arm-DNA-bind_3"/>
    <property type="match status" value="1"/>
</dbReference>
<dbReference type="AlphaFoldDB" id="A8EWJ5"/>
<dbReference type="GeneID" id="24304867"/>
<feature type="domain" description="Core-binding (CB)" evidence="7">
    <location>
        <begin position="102"/>
        <end position="182"/>
    </location>
</feature>
<name>A8EWJ5_ALIB4</name>
<organism evidence="8 9">
    <name type="scientific">Aliarcobacter butzleri (strain RM4018)</name>
    <name type="common">Arcobacter butzleri</name>
    <dbReference type="NCBI Taxonomy" id="367737"/>
    <lineage>
        <taxon>Bacteria</taxon>
        <taxon>Pseudomonadati</taxon>
        <taxon>Campylobacterota</taxon>
        <taxon>Epsilonproteobacteria</taxon>
        <taxon>Campylobacterales</taxon>
        <taxon>Arcobacteraceae</taxon>
        <taxon>Aliarcobacter</taxon>
    </lineage>
</organism>
<dbReference type="CDD" id="cd00801">
    <property type="entry name" value="INT_P4_C"/>
    <property type="match status" value="1"/>
</dbReference>
<dbReference type="InterPro" id="IPR038488">
    <property type="entry name" value="Integrase_DNA-bd_sf"/>
</dbReference>
<evidence type="ECO:0000259" key="7">
    <source>
        <dbReference type="PROSITE" id="PS51900"/>
    </source>
</evidence>
<dbReference type="GO" id="GO:0006310">
    <property type="term" value="P:DNA recombination"/>
    <property type="evidence" value="ECO:0007669"/>
    <property type="project" value="UniProtKB-KW"/>
</dbReference>
<dbReference type="eggNOG" id="COG0582">
    <property type="taxonomic scope" value="Bacteria"/>
</dbReference>
<evidence type="ECO:0000256" key="5">
    <source>
        <dbReference type="PROSITE-ProRule" id="PRU01248"/>
    </source>
</evidence>
<accession>A8EWJ5</accession>
<dbReference type="Gene3D" id="1.10.150.130">
    <property type="match status" value="1"/>
</dbReference>
<evidence type="ECO:0000259" key="6">
    <source>
        <dbReference type="PROSITE" id="PS51898"/>
    </source>
</evidence>
<keyword evidence="3 5" id="KW-0238">DNA-binding</keyword>
<dbReference type="InterPro" id="IPR053876">
    <property type="entry name" value="Phage_int_M"/>
</dbReference>
<dbReference type="InterPro" id="IPR025166">
    <property type="entry name" value="Integrase_DNA_bind_dom"/>
</dbReference>
<evidence type="ECO:0000256" key="2">
    <source>
        <dbReference type="ARBA" id="ARBA00022908"/>
    </source>
</evidence>
<evidence type="ECO:0000313" key="9">
    <source>
        <dbReference type="Proteomes" id="UP000001136"/>
    </source>
</evidence>
<dbReference type="PANTHER" id="PTHR30629">
    <property type="entry name" value="PROPHAGE INTEGRASE"/>
    <property type="match status" value="1"/>
</dbReference>
<dbReference type="InterPro" id="IPR044068">
    <property type="entry name" value="CB"/>
</dbReference>
<dbReference type="SUPFAM" id="SSF56349">
    <property type="entry name" value="DNA breaking-rejoining enzymes"/>
    <property type="match status" value="1"/>
</dbReference>
<evidence type="ECO:0000256" key="3">
    <source>
        <dbReference type="ARBA" id="ARBA00023125"/>
    </source>
</evidence>
<dbReference type="Gene3D" id="3.30.160.390">
    <property type="entry name" value="Integrase, DNA-binding domain"/>
    <property type="match status" value="1"/>
</dbReference>
<gene>
    <name evidence="8" type="primary">int</name>
    <name evidence="8" type="ordered locus">Abu_2104</name>
</gene>
<dbReference type="PROSITE" id="PS51898">
    <property type="entry name" value="TYR_RECOMBINASE"/>
    <property type="match status" value="1"/>
</dbReference>
<dbReference type="PANTHER" id="PTHR30629:SF2">
    <property type="entry name" value="PROPHAGE INTEGRASE INTS-RELATED"/>
    <property type="match status" value="1"/>
</dbReference>
<feature type="domain" description="Tyr recombinase" evidence="6">
    <location>
        <begin position="208"/>
        <end position="398"/>
    </location>
</feature>
<dbReference type="RefSeq" id="WP_012147973.1">
    <property type="nucleotide sequence ID" value="NC_009850.1"/>
</dbReference>
<evidence type="ECO:0000313" key="8">
    <source>
        <dbReference type="EMBL" id="ABV68318.1"/>
    </source>
</evidence>
<dbReference type="EMBL" id="CP000361">
    <property type="protein sequence ID" value="ABV68318.1"/>
    <property type="molecule type" value="Genomic_DNA"/>
</dbReference>
<dbReference type="KEGG" id="abu:Abu_2104"/>
<dbReference type="InterPro" id="IPR050808">
    <property type="entry name" value="Phage_Integrase"/>
</dbReference>
<sequence>MGKNNQLQDIQVKQAKPTKETYYLFDGLGLYLEVTPNNAKIWKFRYTYNGKRKKTSFQSYPKVSLKQARKKRDNYNELLFDGIDPIEYYKEQKELKQIEDTSSFKNIFTQWLEMEKSKSGLAQYQWKKTRIENDILPFIGNKKIKDIKIQDVTNVLIEKNKTAPVTASKLFGYLKSIYSYAKTKGYIEINLLSDINKTHIISSSQVISYPKITEKENLKDLVNSIYNYQGFYSVKNALKLVLHLPLRAGNLCNLQWSNIDFDNKLLIISRDEMKVKDKNFDDFRMPLTDEVINILNEQKSYTGYQKFIFLGTNNRTPINVESPNKALKIMGFDDEVNGRKITLHGFRGTFRSLIDTLDIDSNFSFETKERALDHHEKSKVVRAYTHKSDYINQLIPLMNFWSDYILSLKN</sequence>
<proteinExistence type="inferred from homology"/>
<keyword evidence="2" id="KW-0229">DNA integration</keyword>
<dbReference type="Pfam" id="PF22022">
    <property type="entry name" value="Phage_int_M"/>
    <property type="match status" value="1"/>
</dbReference>
<dbReference type="Proteomes" id="UP000001136">
    <property type="component" value="Chromosome"/>
</dbReference>
<dbReference type="PROSITE" id="PS51900">
    <property type="entry name" value="CB"/>
    <property type="match status" value="1"/>
</dbReference>
<dbReference type="InterPro" id="IPR011010">
    <property type="entry name" value="DNA_brk_join_enz"/>
</dbReference>
<keyword evidence="4" id="KW-0233">DNA recombination</keyword>
<dbReference type="GO" id="GO:0003677">
    <property type="term" value="F:DNA binding"/>
    <property type="evidence" value="ECO:0007669"/>
    <property type="project" value="UniProtKB-UniRule"/>
</dbReference>
<evidence type="ECO:0000256" key="1">
    <source>
        <dbReference type="ARBA" id="ARBA00008857"/>
    </source>
</evidence>
<keyword evidence="9" id="KW-1185">Reference proteome</keyword>